<dbReference type="Gene3D" id="3.30.160.60">
    <property type="entry name" value="Classic Zinc Finger"/>
    <property type="match status" value="2"/>
</dbReference>
<dbReference type="InterPro" id="IPR036236">
    <property type="entry name" value="Znf_C2H2_sf"/>
</dbReference>
<dbReference type="InterPro" id="IPR013087">
    <property type="entry name" value="Znf_C2H2_type"/>
</dbReference>
<dbReference type="AlphaFoldDB" id="A0A2G8KA24"/>
<keyword evidence="4" id="KW-0862">Zinc</keyword>
<keyword evidence="2" id="KW-0677">Repeat</keyword>
<keyword evidence="3 5" id="KW-0863">Zinc-finger</keyword>
<evidence type="ECO:0000313" key="8">
    <source>
        <dbReference type="Proteomes" id="UP000230750"/>
    </source>
</evidence>
<evidence type="ECO:0000256" key="2">
    <source>
        <dbReference type="ARBA" id="ARBA00022737"/>
    </source>
</evidence>
<dbReference type="OrthoDB" id="654211at2759"/>
<dbReference type="GO" id="GO:0005634">
    <property type="term" value="C:nucleus"/>
    <property type="evidence" value="ECO:0007669"/>
    <property type="project" value="TreeGrafter"/>
</dbReference>
<dbReference type="GO" id="GO:0008270">
    <property type="term" value="F:zinc ion binding"/>
    <property type="evidence" value="ECO:0007669"/>
    <property type="project" value="UniProtKB-KW"/>
</dbReference>
<proteinExistence type="predicted"/>
<evidence type="ECO:0000256" key="3">
    <source>
        <dbReference type="ARBA" id="ARBA00022771"/>
    </source>
</evidence>
<keyword evidence="1" id="KW-0479">Metal-binding</keyword>
<dbReference type="STRING" id="307972.A0A2G8KA24"/>
<dbReference type="PANTHER" id="PTHR24409">
    <property type="entry name" value="ZINC FINGER PROTEIN 142"/>
    <property type="match status" value="1"/>
</dbReference>
<dbReference type="PROSITE" id="PS50157">
    <property type="entry name" value="ZINC_FINGER_C2H2_2"/>
    <property type="match status" value="3"/>
</dbReference>
<reference evidence="7 8" key="1">
    <citation type="journal article" date="2017" name="PLoS Biol.">
        <title>The sea cucumber genome provides insights into morphological evolution and visceral regeneration.</title>
        <authorList>
            <person name="Zhang X."/>
            <person name="Sun L."/>
            <person name="Yuan J."/>
            <person name="Sun Y."/>
            <person name="Gao Y."/>
            <person name="Zhang L."/>
            <person name="Li S."/>
            <person name="Dai H."/>
            <person name="Hamel J.F."/>
            <person name="Liu C."/>
            <person name="Yu Y."/>
            <person name="Liu S."/>
            <person name="Lin W."/>
            <person name="Guo K."/>
            <person name="Jin S."/>
            <person name="Xu P."/>
            <person name="Storey K.B."/>
            <person name="Huan P."/>
            <person name="Zhang T."/>
            <person name="Zhou Y."/>
            <person name="Zhang J."/>
            <person name="Lin C."/>
            <person name="Li X."/>
            <person name="Xing L."/>
            <person name="Huo D."/>
            <person name="Sun M."/>
            <person name="Wang L."/>
            <person name="Mercier A."/>
            <person name="Li F."/>
            <person name="Yang H."/>
            <person name="Xiang J."/>
        </authorList>
    </citation>
    <scope>NUCLEOTIDE SEQUENCE [LARGE SCALE GENOMIC DNA]</scope>
    <source>
        <strain evidence="7">Shaxun</strain>
        <tissue evidence="7">Muscle</tissue>
    </source>
</reference>
<evidence type="ECO:0000256" key="1">
    <source>
        <dbReference type="ARBA" id="ARBA00022723"/>
    </source>
</evidence>
<evidence type="ECO:0000256" key="5">
    <source>
        <dbReference type="PROSITE-ProRule" id="PRU00042"/>
    </source>
</evidence>
<evidence type="ECO:0000313" key="7">
    <source>
        <dbReference type="EMBL" id="PIK44866.1"/>
    </source>
</evidence>
<name>A0A2G8KA24_STIJA</name>
<keyword evidence="8" id="KW-1185">Reference proteome</keyword>
<accession>A0A2G8KA24</accession>
<dbReference type="GO" id="GO:0000977">
    <property type="term" value="F:RNA polymerase II transcription regulatory region sequence-specific DNA binding"/>
    <property type="evidence" value="ECO:0007669"/>
    <property type="project" value="TreeGrafter"/>
</dbReference>
<dbReference type="EMBL" id="MRZV01000747">
    <property type="protein sequence ID" value="PIK44866.1"/>
    <property type="molecule type" value="Genomic_DNA"/>
</dbReference>
<protein>
    <submittedName>
        <fullName evidence="7">Putative zinc finger protein</fullName>
    </submittedName>
</protein>
<comment type="caution">
    <text evidence="7">The sequence shown here is derived from an EMBL/GenBank/DDBJ whole genome shotgun (WGS) entry which is preliminary data.</text>
</comment>
<evidence type="ECO:0000259" key="6">
    <source>
        <dbReference type="PROSITE" id="PS50157"/>
    </source>
</evidence>
<dbReference type="GO" id="GO:0000981">
    <property type="term" value="F:DNA-binding transcription factor activity, RNA polymerase II-specific"/>
    <property type="evidence" value="ECO:0007669"/>
    <property type="project" value="TreeGrafter"/>
</dbReference>
<dbReference type="PROSITE" id="PS00028">
    <property type="entry name" value="ZINC_FINGER_C2H2_1"/>
    <property type="match status" value="3"/>
</dbReference>
<organism evidence="7 8">
    <name type="scientific">Stichopus japonicus</name>
    <name type="common">Sea cucumber</name>
    <dbReference type="NCBI Taxonomy" id="307972"/>
    <lineage>
        <taxon>Eukaryota</taxon>
        <taxon>Metazoa</taxon>
        <taxon>Echinodermata</taxon>
        <taxon>Eleutherozoa</taxon>
        <taxon>Echinozoa</taxon>
        <taxon>Holothuroidea</taxon>
        <taxon>Aspidochirotacea</taxon>
        <taxon>Aspidochirotida</taxon>
        <taxon>Stichopodidae</taxon>
        <taxon>Apostichopus</taxon>
    </lineage>
</organism>
<dbReference type="SUPFAM" id="SSF57667">
    <property type="entry name" value="beta-beta-alpha zinc fingers"/>
    <property type="match status" value="2"/>
</dbReference>
<evidence type="ECO:0000256" key="4">
    <source>
        <dbReference type="ARBA" id="ARBA00022833"/>
    </source>
</evidence>
<gene>
    <name evidence="7" type="ORF">BSL78_18251</name>
</gene>
<dbReference type="Proteomes" id="UP000230750">
    <property type="component" value="Unassembled WGS sequence"/>
</dbReference>
<dbReference type="SMART" id="SM00355">
    <property type="entry name" value="ZnF_C2H2"/>
    <property type="match status" value="5"/>
</dbReference>
<feature type="domain" description="C2H2-type" evidence="6">
    <location>
        <begin position="156"/>
        <end position="183"/>
    </location>
</feature>
<feature type="domain" description="C2H2-type" evidence="6">
    <location>
        <begin position="268"/>
        <end position="295"/>
    </location>
</feature>
<sequence>MEMGKEIRDFDISIGMETNVTTTIDYDQGEEGEDISDPRNEETIAAVPISIGSMSDAIQDMLSPSALVTEETVPTISISAPADELDLDSINPKAQERIAQLKALKDQQYLERYNRKVKNRKITFMLCEICGAAVCNKSFKRHIEAVHYKGQREGLFACSICNKKFLYPTNVKRHELIHANARFHCRYCENTYAQEGACRSHERKCHSSEDPKTEDTKMTVTKMTKLTAWPHYKSADRATKIVECQVCKKKMKRSSLRHHMETHNPEGVSCPICHKVYSSTCSLRTHTQTHGKEEVPLHCVRPVMTLKKQYLRCIVDQ</sequence>
<feature type="domain" description="C2H2-type" evidence="6">
    <location>
        <begin position="183"/>
        <end position="211"/>
    </location>
</feature>
<dbReference type="PANTHER" id="PTHR24409:SF295">
    <property type="entry name" value="AZ2-RELATED"/>
    <property type="match status" value="1"/>
</dbReference>